<sequence>MIEIKEVQTENEYLVAADLFKEYASQLGVDLSFQNFNKEIENISQEYARPYGALFIAYTDDKIPMGCFGIRKLENSICELKRMYLRTEARGLGLGRQLLRKAINVGKELGYAKMRLDTLPTMLSAIHLYTNEGFYEIAPYRFNPITGTKYMEVNLIE</sequence>
<reference evidence="2 3" key="1">
    <citation type="submission" date="2020-01" db="EMBL/GenBank/DDBJ databases">
        <authorList>
            <person name="Kim M.K."/>
        </authorList>
    </citation>
    <scope>NUCLEOTIDE SEQUENCE [LARGE SCALE GENOMIC DNA]</scope>
    <source>
        <strain evidence="2 3">172606-1</strain>
    </source>
</reference>
<accession>A0A6C0GCI9</accession>
<evidence type="ECO:0000313" key="2">
    <source>
        <dbReference type="EMBL" id="QHT65564.1"/>
    </source>
</evidence>
<proteinExistence type="predicted"/>
<dbReference type="PANTHER" id="PTHR43305:SF1">
    <property type="entry name" value="FAMILY N-ACETYLTRANSFERASE, PUTATIVE (AFU_ORTHOLOGUE AFUA_2G01380)-RELATED"/>
    <property type="match status" value="1"/>
</dbReference>
<name>A0A6C0GCI9_9BACT</name>
<dbReference type="AlphaFoldDB" id="A0A6C0GCI9"/>
<dbReference type="Pfam" id="PF00583">
    <property type="entry name" value="Acetyltransf_1"/>
    <property type="match status" value="1"/>
</dbReference>
<dbReference type="Proteomes" id="UP000480178">
    <property type="component" value="Chromosome"/>
</dbReference>
<dbReference type="PROSITE" id="PS51186">
    <property type="entry name" value="GNAT"/>
    <property type="match status" value="1"/>
</dbReference>
<evidence type="ECO:0000259" key="1">
    <source>
        <dbReference type="PROSITE" id="PS51186"/>
    </source>
</evidence>
<dbReference type="RefSeq" id="WP_162441646.1">
    <property type="nucleotide sequence ID" value="NZ_CP048222.1"/>
</dbReference>
<gene>
    <name evidence="2" type="ORF">GXP67_02230</name>
</gene>
<keyword evidence="3" id="KW-1185">Reference proteome</keyword>
<dbReference type="CDD" id="cd04301">
    <property type="entry name" value="NAT_SF"/>
    <property type="match status" value="1"/>
</dbReference>
<dbReference type="Gene3D" id="3.40.630.30">
    <property type="match status" value="1"/>
</dbReference>
<protein>
    <submittedName>
        <fullName evidence="2">GNAT family N-acetyltransferase</fullName>
    </submittedName>
</protein>
<dbReference type="PANTHER" id="PTHR43305">
    <property type="entry name" value="FAMILY N-ACETYLTRANSFERASE, PUTATIVE (AFU_ORTHOLOGUE AFUA_2G01380)-RELATED"/>
    <property type="match status" value="1"/>
</dbReference>
<dbReference type="InterPro" id="IPR016181">
    <property type="entry name" value="Acyl_CoA_acyltransferase"/>
</dbReference>
<evidence type="ECO:0000313" key="3">
    <source>
        <dbReference type="Proteomes" id="UP000480178"/>
    </source>
</evidence>
<dbReference type="InterPro" id="IPR000182">
    <property type="entry name" value="GNAT_dom"/>
</dbReference>
<feature type="domain" description="N-acetyltransferase" evidence="1">
    <location>
        <begin position="2"/>
        <end position="156"/>
    </location>
</feature>
<dbReference type="InterPro" id="IPR052777">
    <property type="entry name" value="Acetyltransferase_Enz"/>
</dbReference>
<organism evidence="2 3">
    <name type="scientific">Rhodocytophaga rosea</name>
    <dbReference type="NCBI Taxonomy" id="2704465"/>
    <lineage>
        <taxon>Bacteria</taxon>
        <taxon>Pseudomonadati</taxon>
        <taxon>Bacteroidota</taxon>
        <taxon>Cytophagia</taxon>
        <taxon>Cytophagales</taxon>
        <taxon>Rhodocytophagaceae</taxon>
        <taxon>Rhodocytophaga</taxon>
    </lineage>
</organism>
<dbReference type="SUPFAM" id="SSF55729">
    <property type="entry name" value="Acyl-CoA N-acyltransferases (Nat)"/>
    <property type="match status" value="1"/>
</dbReference>
<keyword evidence="2" id="KW-0808">Transferase</keyword>
<dbReference type="EMBL" id="CP048222">
    <property type="protein sequence ID" value="QHT65564.1"/>
    <property type="molecule type" value="Genomic_DNA"/>
</dbReference>
<dbReference type="KEGG" id="rhoz:GXP67_02230"/>
<dbReference type="GO" id="GO:0016747">
    <property type="term" value="F:acyltransferase activity, transferring groups other than amino-acyl groups"/>
    <property type="evidence" value="ECO:0007669"/>
    <property type="project" value="InterPro"/>
</dbReference>